<proteinExistence type="predicted"/>
<sequence>MSKIKNLLNEGTNINCHALDKGARNNWGNTPLHISVNNGNFEIVEELINLGAYLTTRSYKNSTQNNCEINNSLMDLDVRKIGRKEQEKLRRLGVQRVLDGESHPRQYQRV</sequence>
<dbReference type="InterPro" id="IPR036770">
    <property type="entry name" value="Ankyrin_rpt-contain_sf"/>
</dbReference>
<feature type="repeat" description="ANK" evidence="1">
    <location>
        <begin position="27"/>
        <end position="59"/>
    </location>
</feature>
<organism evidence="2 3">
    <name type="scientific">Leptospira interrogans serovar Canicola</name>
    <dbReference type="NCBI Taxonomy" id="211880"/>
    <lineage>
        <taxon>Bacteria</taxon>
        <taxon>Pseudomonadati</taxon>
        <taxon>Spirochaetota</taxon>
        <taxon>Spirochaetia</taxon>
        <taxon>Leptospirales</taxon>
        <taxon>Leptospiraceae</taxon>
        <taxon>Leptospira</taxon>
    </lineage>
</organism>
<dbReference type="PROSITE" id="PS50297">
    <property type="entry name" value="ANK_REP_REGION"/>
    <property type="match status" value="1"/>
</dbReference>
<name>A0AAQ0AXU7_LEPIR</name>
<dbReference type="InterPro" id="IPR002110">
    <property type="entry name" value="Ankyrin_rpt"/>
</dbReference>
<reference evidence="2" key="1">
    <citation type="submission" date="2019-09" db="EMBL/GenBank/DDBJ databases">
        <title>Comparative Genomics of Leptospira interrogans Reveals Genome Plasticity - A Common Adaptive Strategy for Survival in Various Hosts.</title>
        <authorList>
            <person name="Ramli S.R."/>
            <person name="Bunk B."/>
            <person name="Goris M."/>
            <person name="Bhuju S."/>
            <person name="Jarek M."/>
            <person name="Sproer C."/>
            <person name="Mustakim S."/>
            <person name="Strommenger B."/>
            <person name="Pessler F."/>
        </authorList>
    </citation>
    <scope>NUCLEOTIDE SEQUENCE</scope>
    <source>
        <strain evidence="2">782</strain>
    </source>
</reference>
<keyword evidence="1" id="KW-0040">ANK repeat</keyword>
<evidence type="ECO:0000256" key="1">
    <source>
        <dbReference type="PROSITE-ProRule" id="PRU00023"/>
    </source>
</evidence>
<dbReference type="RefSeq" id="WP_002162823.1">
    <property type="nucleotide sequence ID" value="NZ_CP043884.1"/>
</dbReference>
<accession>A0AAQ0AXU7</accession>
<dbReference type="AlphaFoldDB" id="A0AAQ0AXU7"/>
<dbReference type="PROSITE" id="PS50088">
    <property type="entry name" value="ANK_REPEAT"/>
    <property type="match status" value="1"/>
</dbReference>
<dbReference type="SUPFAM" id="SSF48403">
    <property type="entry name" value="Ankyrin repeat"/>
    <property type="match status" value="1"/>
</dbReference>
<evidence type="ECO:0000313" key="2">
    <source>
        <dbReference type="EMBL" id="QOI42816.1"/>
    </source>
</evidence>
<dbReference type="Proteomes" id="UP000663124">
    <property type="component" value="Chromosome 1"/>
</dbReference>
<dbReference type="Gene3D" id="1.25.40.20">
    <property type="entry name" value="Ankyrin repeat-containing domain"/>
    <property type="match status" value="1"/>
</dbReference>
<gene>
    <name evidence="2" type="ORF">Lepto782_11440</name>
</gene>
<evidence type="ECO:0000313" key="3">
    <source>
        <dbReference type="Proteomes" id="UP000663124"/>
    </source>
</evidence>
<protein>
    <submittedName>
        <fullName evidence="2">Ankyrin repeat domain-containing protein</fullName>
    </submittedName>
</protein>
<dbReference type="Pfam" id="PF00023">
    <property type="entry name" value="Ank"/>
    <property type="match status" value="1"/>
</dbReference>
<dbReference type="EMBL" id="CP043884">
    <property type="protein sequence ID" value="QOI42816.1"/>
    <property type="molecule type" value="Genomic_DNA"/>
</dbReference>